<feature type="non-terminal residue" evidence="1">
    <location>
        <position position="1"/>
    </location>
</feature>
<proteinExistence type="predicted"/>
<comment type="caution">
    <text evidence="1">The sequence shown here is derived from an EMBL/GenBank/DDBJ whole genome shotgun (WGS) entry which is preliminary data.</text>
</comment>
<evidence type="ECO:0000313" key="2">
    <source>
        <dbReference type="Proteomes" id="UP000309340"/>
    </source>
</evidence>
<organism evidence="1 2">
    <name type="scientific">Friedmanniomyces simplex</name>
    <dbReference type="NCBI Taxonomy" id="329884"/>
    <lineage>
        <taxon>Eukaryota</taxon>
        <taxon>Fungi</taxon>
        <taxon>Dikarya</taxon>
        <taxon>Ascomycota</taxon>
        <taxon>Pezizomycotina</taxon>
        <taxon>Dothideomycetes</taxon>
        <taxon>Dothideomycetidae</taxon>
        <taxon>Mycosphaerellales</taxon>
        <taxon>Teratosphaeriaceae</taxon>
        <taxon>Friedmanniomyces</taxon>
    </lineage>
</organism>
<evidence type="ECO:0000313" key="1">
    <source>
        <dbReference type="EMBL" id="TKA38492.1"/>
    </source>
</evidence>
<dbReference type="AlphaFoldDB" id="A0A4U0USR5"/>
<sequence length="53" mass="5905">INYGDPRAMVAGLMLRNWSAGSPRKTLFDTGPMRLRGGRSSEVKNATVVQRVW</sequence>
<dbReference type="Proteomes" id="UP000309340">
    <property type="component" value="Unassembled WGS sequence"/>
</dbReference>
<keyword evidence="2" id="KW-1185">Reference proteome</keyword>
<gene>
    <name evidence="1" type="ORF">B0A55_13704</name>
</gene>
<name>A0A4U0USR5_9PEZI</name>
<protein>
    <submittedName>
        <fullName evidence="1">Uncharacterized protein</fullName>
    </submittedName>
</protein>
<accession>A0A4U0USR5</accession>
<dbReference type="EMBL" id="NAJQ01002728">
    <property type="protein sequence ID" value="TKA38492.1"/>
    <property type="molecule type" value="Genomic_DNA"/>
</dbReference>
<reference evidence="1 2" key="1">
    <citation type="submission" date="2017-03" db="EMBL/GenBank/DDBJ databases">
        <title>Genomes of endolithic fungi from Antarctica.</title>
        <authorList>
            <person name="Coleine C."/>
            <person name="Masonjones S."/>
            <person name="Stajich J.E."/>
        </authorList>
    </citation>
    <scope>NUCLEOTIDE SEQUENCE [LARGE SCALE GENOMIC DNA]</scope>
    <source>
        <strain evidence="1 2">CCFEE 5184</strain>
    </source>
</reference>
<feature type="non-terminal residue" evidence="1">
    <location>
        <position position="53"/>
    </location>
</feature>